<dbReference type="PANTHER" id="PTHR33657:SF8">
    <property type="entry name" value="DOMAIN PROTEIN, PUTATIVE (AFU_ORTHOLOGUE AFUA_5G00600)-RELATED"/>
    <property type="match status" value="1"/>
</dbReference>
<sequence length="160" mass="17799">MYAWYFPKGFQGDFSSRRHDWASAVVWIDNPALDAPELLGVSTLTSDSKYEKIASAPEFAIGDSFTVHLNHCAIKKMYLAAEQWLPDLGIHDIYTRGEATKEVEAHVQSLCRSFRVLDPVMRSAGFKKDTAVAEVDGDSTEDNTEESRMVLDAVDSDGGY</sequence>
<dbReference type="GO" id="GO:0005576">
    <property type="term" value="C:extracellular region"/>
    <property type="evidence" value="ECO:0007669"/>
    <property type="project" value="UniProtKB-SubCell"/>
</dbReference>
<proteinExistence type="inferred from homology"/>
<evidence type="ECO:0000256" key="3">
    <source>
        <dbReference type="ARBA" id="ARBA00022525"/>
    </source>
</evidence>
<dbReference type="OrthoDB" id="122633at2759"/>
<dbReference type="PANTHER" id="PTHR33657">
    <property type="entry name" value="DOMAIN PROTEIN, PUTATIVE (AFU_ORTHOLOGUE AFUA_5G00600)-RELATED"/>
    <property type="match status" value="1"/>
</dbReference>
<organism evidence="5 7">
    <name type="scientific">Phytophthora kernoviae</name>
    <dbReference type="NCBI Taxonomy" id="325452"/>
    <lineage>
        <taxon>Eukaryota</taxon>
        <taxon>Sar</taxon>
        <taxon>Stramenopiles</taxon>
        <taxon>Oomycota</taxon>
        <taxon>Peronosporomycetes</taxon>
        <taxon>Peronosporales</taxon>
        <taxon>Peronosporaceae</taxon>
        <taxon>Phytophthora</taxon>
    </lineage>
</organism>
<comment type="caution">
    <text evidence="5">The sequence shown here is derived from an EMBL/GenBank/DDBJ whole genome shotgun (WGS) entry which is preliminary data.</text>
</comment>
<keyword evidence="3" id="KW-0964">Secreted</keyword>
<evidence type="ECO:0000313" key="8">
    <source>
        <dbReference type="Proteomes" id="UP000284657"/>
    </source>
</evidence>
<dbReference type="Proteomes" id="UP000277300">
    <property type="component" value="Unassembled WGS sequence"/>
</dbReference>
<dbReference type="Pfam" id="PF05630">
    <property type="entry name" value="NPP1"/>
    <property type="match status" value="1"/>
</dbReference>
<comment type="subcellular location">
    <subcellularLocation>
        <location evidence="1">Secreted</location>
    </subcellularLocation>
</comment>
<dbReference type="InterPro" id="IPR008701">
    <property type="entry name" value="NPP1"/>
</dbReference>
<name>A0A3F2RRU2_9STRA</name>
<accession>A0A3F2RRU2</accession>
<protein>
    <submittedName>
        <fullName evidence="5">Uncharacterized protein</fullName>
    </submittedName>
</protein>
<dbReference type="EMBL" id="MBDO02000131">
    <property type="protein sequence ID" value="RLN62164.1"/>
    <property type="molecule type" value="Genomic_DNA"/>
</dbReference>
<keyword evidence="4" id="KW-0843">Virulence</keyword>
<dbReference type="AlphaFoldDB" id="A0A3F2RRU2"/>
<dbReference type="Proteomes" id="UP000284657">
    <property type="component" value="Unassembled WGS sequence"/>
</dbReference>
<dbReference type="EMBL" id="MBAD02000378">
    <property type="protein sequence ID" value="RLN68935.1"/>
    <property type="molecule type" value="Genomic_DNA"/>
</dbReference>
<gene>
    <name evidence="6" type="ORF">BBJ29_007956</name>
    <name evidence="5" type="ORF">BBP00_00004944</name>
</gene>
<evidence type="ECO:0000313" key="5">
    <source>
        <dbReference type="EMBL" id="RLN62164.1"/>
    </source>
</evidence>
<evidence type="ECO:0000313" key="6">
    <source>
        <dbReference type="EMBL" id="RLN68935.1"/>
    </source>
</evidence>
<evidence type="ECO:0000256" key="4">
    <source>
        <dbReference type="ARBA" id="ARBA00023026"/>
    </source>
</evidence>
<evidence type="ECO:0000256" key="2">
    <source>
        <dbReference type="ARBA" id="ARBA00009520"/>
    </source>
</evidence>
<comment type="similarity">
    <text evidence="2">Belongs to the Necrosis inducing protein (NPP1) family.</text>
</comment>
<reference evidence="7 8" key="1">
    <citation type="submission" date="2018-07" db="EMBL/GenBank/DDBJ databases">
        <title>Genome sequencing of oomycete isolates from Chile give support for New Zealand origin for Phytophthora kernoviae and make available the first Nothophytophthora sp. genome.</title>
        <authorList>
            <person name="Studholme D.J."/>
            <person name="Sanfuentes E."/>
            <person name="Panda P."/>
            <person name="Hill R."/>
            <person name="Sambles C."/>
            <person name="Grant M."/>
            <person name="Williams N.M."/>
            <person name="Mcdougal R.L."/>
        </authorList>
    </citation>
    <scope>NUCLEOTIDE SEQUENCE [LARGE SCALE GENOMIC DNA]</scope>
    <source>
        <strain evidence="5">Chile6</strain>
        <strain evidence="6">Chile7</strain>
    </source>
</reference>
<evidence type="ECO:0000256" key="1">
    <source>
        <dbReference type="ARBA" id="ARBA00004613"/>
    </source>
</evidence>
<evidence type="ECO:0000313" key="7">
    <source>
        <dbReference type="Proteomes" id="UP000277300"/>
    </source>
</evidence>